<protein>
    <submittedName>
        <fullName evidence="3">NAD dependent epimerase/dehydratase family protein</fullName>
    </submittedName>
</protein>
<proteinExistence type="inferred from homology"/>
<dbReference type="SUPFAM" id="SSF51735">
    <property type="entry name" value="NAD(P)-binding Rossmann-fold domains"/>
    <property type="match status" value="1"/>
</dbReference>
<dbReference type="CDD" id="cd08946">
    <property type="entry name" value="SDR_e"/>
    <property type="match status" value="1"/>
</dbReference>
<dbReference type="Proteomes" id="UP000316238">
    <property type="component" value="Unassembled WGS sequence"/>
</dbReference>
<evidence type="ECO:0000313" key="4">
    <source>
        <dbReference type="Proteomes" id="UP000316238"/>
    </source>
</evidence>
<reference evidence="3" key="1">
    <citation type="submission" date="2017-07" db="EMBL/GenBank/DDBJ databases">
        <title>The cable genome - Insights into the physiology and evolution of filamentous bacteria capable of sulfide oxidation via long distance electron transfer.</title>
        <authorList>
            <person name="Thorup C."/>
            <person name="Bjerg J.T."/>
            <person name="Schreiber L."/>
            <person name="Nielsen L.P."/>
            <person name="Kjeldsen K.U."/>
            <person name="Boesen T."/>
            <person name="Boggild A."/>
            <person name="Meysman F."/>
            <person name="Geelhoed J."/>
            <person name="Schramm A."/>
        </authorList>
    </citation>
    <scope>NUCLEOTIDE SEQUENCE [LARGE SCALE GENOMIC DNA]</scope>
    <source>
        <strain evidence="3">GS</strain>
    </source>
</reference>
<dbReference type="Gene3D" id="3.40.50.720">
    <property type="entry name" value="NAD(P)-binding Rossmann-like Domain"/>
    <property type="match status" value="1"/>
</dbReference>
<feature type="domain" description="NAD-dependent epimerase/dehydratase" evidence="2">
    <location>
        <begin position="15"/>
        <end position="173"/>
    </location>
</feature>
<gene>
    <name evidence="3" type="ORF">CDV28_10651</name>
</gene>
<sequence>MDQVLQKKKRCLGVLIGGSGLIGGTLAHYFKTKTPDDFDIRAPSSKKLSIRNAQDIIVYLQRVRPDFVINASMASLDSDAQLAFEVNYLGSVNIARACCALGIPYIHFSTAATLPHGENLAEEDQLPLSPNLSNYAKSKLMAEKTLEHMMQQHGLDCTIIRVSIVYGEHDHKIQGFHRLLFAIADESMPFLFTKRGIKHSYTNAAKIPAFVHHVLLHREEFSGQTYHFADKDPVELDDLILTIRAYLEVKTPREIYVPYPVVMGGKYVLERVASFLSWFGITARLPPEYMFLKNVYQPQVLSTKKLQESSFVDLTPDENIYTRLPRLVIYYLTRWAHLNLITRFRDEFIGNELEKDFLFFPDELLNSIHADSAAPWPALLLEAKQLIAPLDDDDTADDGDSF</sequence>
<dbReference type="EMBL" id="NQJD01000006">
    <property type="protein sequence ID" value="TAA75496.1"/>
    <property type="molecule type" value="Genomic_DNA"/>
</dbReference>
<name>A0A521G390_9BACT</name>
<evidence type="ECO:0000313" key="3">
    <source>
        <dbReference type="EMBL" id="TAA75496.1"/>
    </source>
</evidence>
<dbReference type="Pfam" id="PF01370">
    <property type="entry name" value="Epimerase"/>
    <property type="match status" value="1"/>
</dbReference>
<dbReference type="InterPro" id="IPR036291">
    <property type="entry name" value="NAD(P)-bd_dom_sf"/>
</dbReference>
<keyword evidence="4" id="KW-1185">Reference proteome</keyword>
<dbReference type="AlphaFoldDB" id="A0A521G390"/>
<accession>A0A521G390</accession>
<dbReference type="InterPro" id="IPR001509">
    <property type="entry name" value="Epimerase_deHydtase"/>
</dbReference>
<comment type="caution">
    <text evidence="3">The sequence shown here is derived from an EMBL/GenBank/DDBJ whole genome shotgun (WGS) entry which is preliminary data.</text>
</comment>
<organism evidence="3 4">
    <name type="scientific">Candidatus Electronema aureum</name>
    <dbReference type="NCBI Taxonomy" id="2005002"/>
    <lineage>
        <taxon>Bacteria</taxon>
        <taxon>Pseudomonadati</taxon>
        <taxon>Thermodesulfobacteriota</taxon>
        <taxon>Desulfobulbia</taxon>
        <taxon>Desulfobulbales</taxon>
        <taxon>Desulfobulbaceae</taxon>
        <taxon>Candidatus Electronema</taxon>
    </lineage>
</organism>
<evidence type="ECO:0000259" key="2">
    <source>
        <dbReference type="Pfam" id="PF01370"/>
    </source>
</evidence>
<evidence type="ECO:0000256" key="1">
    <source>
        <dbReference type="ARBA" id="ARBA00007637"/>
    </source>
</evidence>
<comment type="similarity">
    <text evidence="1">Belongs to the NAD(P)-dependent epimerase/dehydratase family.</text>
</comment>
<dbReference type="PANTHER" id="PTHR43000">
    <property type="entry name" value="DTDP-D-GLUCOSE 4,6-DEHYDRATASE-RELATED"/>
    <property type="match status" value="1"/>
</dbReference>